<gene>
    <name evidence="4" type="ORF">WKI68_38570</name>
</gene>
<protein>
    <submittedName>
        <fullName evidence="4">TetR family transcriptional regulator</fullName>
    </submittedName>
</protein>
<feature type="DNA-binding region" description="H-T-H motif" evidence="2">
    <location>
        <begin position="36"/>
        <end position="55"/>
    </location>
</feature>
<evidence type="ECO:0000256" key="2">
    <source>
        <dbReference type="PROSITE-ProRule" id="PRU00335"/>
    </source>
</evidence>
<dbReference type="EMBL" id="JBBKAM010000004">
    <property type="protein sequence ID" value="MEJ8645537.1"/>
    <property type="molecule type" value="Genomic_DNA"/>
</dbReference>
<keyword evidence="5" id="KW-1185">Reference proteome</keyword>
<dbReference type="PROSITE" id="PS50977">
    <property type="entry name" value="HTH_TETR_2"/>
    <property type="match status" value="1"/>
</dbReference>
<dbReference type="PANTHER" id="PTHR47752">
    <property type="entry name" value="HTH-TYPE TRANSCRIPTIONAL REPRESSOR FABR"/>
    <property type="match status" value="1"/>
</dbReference>
<organism evidence="4 5">
    <name type="scientific">Streptomyces caledonius</name>
    <dbReference type="NCBI Taxonomy" id="3134107"/>
    <lineage>
        <taxon>Bacteria</taxon>
        <taxon>Bacillati</taxon>
        <taxon>Actinomycetota</taxon>
        <taxon>Actinomycetes</taxon>
        <taxon>Kitasatosporales</taxon>
        <taxon>Streptomycetaceae</taxon>
        <taxon>Streptomyces</taxon>
    </lineage>
</organism>
<feature type="domain" description="HTH tetR-type" evidence="3">
    <location>
        <begin position="13"/>
        <end position="73"/>
    </location>
</feature>
<evidence type="ECO:0000259" key="3">
    <source>
        <dbReference type="PROSITE" id="PS50977"/>
    </source>
</evidence>
<sequence length="211" mass="22962">MSSETGVRETQRRRTRRALLDAALSELAERSLGSLGLREVTRAAGVAPTAFYRHFRDMDELGTALVEEALASLHETVREILAATGDADRRGGAVVRLIAELVRDRPAHVRFLVRERHGGVPAVREAIAAQLDVFADEIGVALGSDRVSADWEADDVTMLSRLLVDHMFMTASAFLTASLRGEDWSAATGTALAQLRLIHLGRVHWAGDRAG</sequence>
<dbReference type="PANTHER" id="PTHR47752:SF1">
    <property type="entry name" value="HTH-TYPE TRANSCRIPTIONAL REPRESSOR FABR"/>
    <property type="match status" value="1"/>
</dbReference>
<dbReference type="InterPro" id="IPR050692">
    <property type="entry name" value="HTH_transcr_repressor_FabR"/>
</dbReference>
<evidence type="ECO:0000313" key="4">
    <source>
        <dbReference type="EMBL" id="MEJ8645537.1"/>
    </source>
</evidence>
<dbReference type="Pfam" id="PF00440">
    <property type="entry name" value="TetR_N"/>
    <property type="match status" value="1"/>
</dbReference>
<name>A0ABU8UCC5_9ACTN</name>
<dbReference type="InterPro" id="IPR009057">
    <property type="entry name" value="Homeodomain-like_sf"/>
</dbReference>
<proteinExistence type="predicted"/>
<dbReference type="Proteomes" id="UP001382904">
    <property type="component" value="Unassembled WGS sequence"/>
</dbReference>
<accession>A0ABU8UCC5</accession>
<evidence type="ECO:0000313" key="5">
    <source>
        <dbReference type="Proteomes" id="UP001382904"/>
    </source>
</evidence>
<keyword evidence="1 2" id="KW-0238">DNA-binding</keyword>
<evidence type="ECO:0000256" key="1">
    <source>
        <dbReference type="ARBA" id="ARBA00023125"/>
    </source>
</evidence>
<comment type="caution">
    <text evidence="4">The sequence shown here is derived from an EMBL/GenBank/DDBJ whole genome shotgun (WGS) entry which is preliminary data.</text>
</comment>
<reference evidence="4 5" key="1">
    <citation type="submission" date="2024-03" db="EMBL/GenBank/DDBJ databases">
        <title>Novel Streptomyces species of biotechnological and ecological value are a feature of Machair soil.</title>
        <authorList>
            <person name="Prole J.R."/>
            <person name="Goodfellow M."/>
            <person name="Allenby N."/>
            <person name="Ward A.C."/>
        </authorList>
    </citation>
    <scope>NUCLEOTIDE SEQUENCE [LARGE SCALE GENOMIC DNA]</scope>
    <source>
        <strain evidence="4 5">MS1.HAVA.3</strain>
    </source>
</reference>
<dbReference type="Gene3D" id="1.10.357.10">
    <property type="entry name" value="Tetracycline Repressor, domain 2"/>
    <property type="match status" value="1"/>
</dbReference>
<dbReference type="Gene3D" id="1.10.10.60">
    <property type="entry name" value="Homeodomain-like"/>
    <property type="match status" value="1"/>
</dbReference>
<dbReference type="InterPro" id="IPR001647">
    <property type="entry name" value="HTH_TetR"/>
</dbReference>
<dbReference type="SUPFAM" id="SSF46689">
    <property type="entry name" value="Homeodomain-like"/>
    <property type="match status" value="1"/>
</dbReference>